<feature type="transmembrane region" description="Helical" evidence="8">
    <location>
        <begin position="21"/>
        <end position="39"/>
    </location>
</feature>
<evidence type="ECO:0000259" key="10">
    <source>
        <dbReference type="PROSITE" id="PS50929"/>
    </source>
</evidence>
<dbReference type="InterPro" id="IPR036640">
    <property type="entry name" value="ABC1_TM_sf"/>
</dbReference>
<dbReference type="Gene3D" id="3.40.50.300">
    <property type="entry name" value="P-loop containing nucleotide triphosphate hydrolases"/>
    <property type="match status" value="1"/>
</dbReference>
<name>A0A857C8R1_9HYPH</name>
<keyword evidence="4" id="KW-0547">Nucleotide-binding</keyword>
<feature type="transmembrane region" description="Helical" evidence="8">
    <location>
        <begin position="167"/>
        <end position="187"/>
    </location>
</feature>
<dbReference type="InterPro" id="IPR027417">
    <property type="entry name" value="P-loop_NTPase"/>
</dbReference>
<dbReference type="Gene3D" id="1.20.1560.10">
    <property type="entry name" value="ABC transporter type 1, transmembrane domain"/>
    <property type="match status" value="1"/>
</dbReference>
<dbReference type="SMART" id="SM00382">
    <property type="entry name" value="AAA"/>
    <property type="match status" value="1"/>
</dbReference>
<dbReference type="SUPFAM" id="SSF90123">
    <property type="entry name" value="ABC transporter transmembrane region"/>
    <property type="match status" value="1"/>
</dbReference>
<dbReference type="Pfam" id="PF00005">
    <property type="entry name" value="ABC_tran"/>
    <property type="match status" value="1"/>
</dbReference>
<dbReference type="InterPro" id="IPR003593">
    <property type="entry name" value="AAA+_ATPase"/>
</dbReference>
<dbReference type="OrthoDB" id="5288404at2"/>
<dbReference type="GO" id="GO:0005524">
    <property type="term" value="F:ATP binding"/>
    <property type="evidence" value="ECO:0007669"/>
    <property type="project" value="UniProtKB-KW"/>
</dbReference>
<dbReference type="PROSITE" id="PS50893">
    <property type="entry name" value="ABC_TRANSPORTER_2"/>
    <property type="match status" value="1"/>
</dbReference>
<dbReference type="GO" id="GO:0140359">
    <property type="term" value="F:ABC-type transporter activity"/>
    <property type="evidence" value="ECO:0007669"/>
    <property type="project" value="InterPro"/>
</dbReference>
<dbReference type="KEGG" id="siw:GH266_12605"/>
<proteinExistence type="inferred from homology"/>
<dbReference type="GO" id="GO:0005886">
    <property type="term" value="C:plasma membrane"/>
    <property type="evidence" value="ECO:0007669"/>
    <property type="project" value="UniProtKB-SubCell"/>
</dbReference>
<dbReference type="PANTHER" id="PTHR24221:SF654">
    <property type="entry name" value="ATP-BINDING CASSETTE SUB-FAMILY B MEMBER 6"/>
    <property type="match status" value="1"/>
</dbReference>
<feature type="domain" description="ABC transporter" evidence="9">
    <location>
        <begin position="349"/>
        <end position="566"/>
    </location>
</feature>
<comment type="similarity">
    <text evidence="2">Belongs to the ABC transporter superfamily.</text>
</comment>
<dbReference type="GO" id="GO:0034775">
    <property type="term" value="P:glutathione transmembrane transport"/>
    <property type="evidence" value="ECO:0007669"/>
    <property type="project" value="InterPro"/>
</dbReference>
<keyword evidence="7 8" id="KW-0472">Membrane</keyword>
<keyword evidence="3 8" id="KW-0812">Transmembrane</keyword>
<dbReference type="InterPro" id="IPR039421">
    <property type="entry name" value="Type_1_exporter"/>
</dbReference>
<accession>A0A857C8R1</accession>
<evidence type="ECO:0000256" key="6">
    <source>
        <dbReference type="ARBA" id="ARBA00022989"/>
    </source>
</evidence>
<evidence type="ECO:0000256" key="2">
    <source>
        <dbReference type="ARBA" id="ARBA00005417"/>
    </source>
</evidence>
<dbReference type="PROSITE" id="PS50929">
    <property type="entry name" value="ABC_TM1F"/>
    <property type="match status" value="1"/>
</dbReference>
<evidence type="ECO:0000256" key="7">
    <source>
        <dbReference type="ARBA" id="ARBA00023136"/>
    </source>
</evidence>
<feature type="transmembrane region" description="Helical" evidence="8">
    <location>
        <begin position="254"/>
        <end position="275"/>
    </location>
</feature>
<evidence type="ECO:0000256" key="1">
    <source>
        <dbReference type="ARBA" id="ARBA00004651"/>
    </source>
</evidence>
<dbReference type="InterPro" id="IPR017871">
    <property type="entry name" value="ABC_transporter-like_CS"/>
</dbReference>
<reference evidence="11 12" key="1">
    <citation type="submission" date="2019-12" db="EMBL/GenBank/DDBJ databases">
        <title>The genome of Stappia indica PHM037.</title>
        <authorList>
            <person name="Kacar D."/>
            <person name="Galan B."/>
            <person name="Canedo L."/>
            <person name="Rodriguez P."/>
            <person name="de la Calle F."/>
            <person name="Garcia J.L."/>
        </authorList>
    </citation>
    <scope>NUCLEOTIDE SEQUENCE [LARGE SCALE GENOMIC DNA]</scope>
    <source>
        <strain evidence="11 12">PHM037</strain>
    </source>
</reference>
<evidence type="ECO:0000256" key="8">
    <source>
        <dbReference type="SAM" id="Phobius"/>
    </source>
</evidence>
<keyword evidence="5" id="KW-0067">ATP-binding</keyword>
<feature type="transmembrane region" description="Helical" evidence="8">
    <location>
        <begin position="281"/>
        <end position="303"/>
    </location>
</feature>
<dbReference type="InterPro" id="IPR003439">
    <property type="entry name" value="ABC_transporter-like_ATP-bd"/>
</dbReference>
<dbReference type="Proteomes" id="UP000435648">
    <property type="component" value="Chromosome"/>
</dbReference>
<organism evidence="11 12">
    <name type="scientific">Stappia indica</name>
    <dbReference type="NCBI Taxonomy" id="538381"/>
    <lineage>
        <taxon>Bacteria</taxon>
        <taxon>Pseudomonadati</taxon>
        <taxon>Pseudomonadota</taxon>
        <taxon>Alphaproteobacteria</taxon>
        <taxon>Hyphomicrobiales</taxon>
        <taxon>Stappiaceae</taxon>
        <taxon>Stappia</taxon>
    </lineage>
</organism>
<evidence type="ECO:0000313" key="12">
    <source>
        <dbReference type="Proteomes" id="UP000435648"/>
    </source>
</evidence>
<evidence type="ECO:0000256" key="4">
    <source>
        <dbReference type="ARBA" id="ARBA00022741"/>
    </source>
</evidence>
<dbReference type="AlphaFoldDB" id="A0A857C8R1"/>
<dbReference type="NCBIfam" id="TIGR02868">
    <property type="entry name" value="CydC"/>
    <property type="match status" value="1"/>
</dbReference>
<dbReference type="InterPro" id="IPR014223">
    <property type="entry name" value="ABC_CydC/D"/>
</dbReference>
<dbReference type="PROSITE" id="PS00211">
    <property type="entry name" value="ABC_TRANSPORTER_1"/>
    <property type="match status" value="1"/>
</dbReference>
<dbReference type="GO" id="GO:0045454">
    <property type="term" value="P:cell redox homeostasis"/>
    <property type="evidence" value="ECO:0007669"/>
    <property type="project" value="InterPro"/>
</dbReference>
<evidence type="ECO:0000259" key="9">
    <source>
        <dbReference type="PROSITE" id="PS50893"/>
    </source>
</evidence>
<dbReference type="InterPro" id="IPR011527">
    <property type="entry name" value="ABC1_TM_dom"/>
</dbReference>
<evidence type="ECO:0000313" key="11">
    <source>
        <dbReference type="EMBL" id="QGZ35265.1"/>
    </source>
</evidence>
<dbReference type="EMBL" id="CP046908">
    <property type="protein sequence ID" value="QGZ35265.1"/>
    <property type="molecule type" value="Genomic_DNA"/>
</dbReference>
<gene>
    <name evidence="11" type="primary">cydC</name>
    <name evidence="11" type="ORF">GH266_12605</name>
</gene>
<feature type="domain" description="ABC transmembrane type-1" evidence="10">
    <location>
        <begin position="25"/>
        <end position="312"/>
    </location>
</feature>
<dbReference type="GO" id="GO:0034040">
    <property type="term" value="F:ATPase-coupled lipid transmembrane transporter activity"/>
    <property type="evidence" value="ECO:0007669"/>
    <property type="project" value="TreeGrafter"/>
</dbReference>
<comment type="subcellular location">
    <subcellularLocation>
        <location evidence="1">Cell membrane</location>
        <topology evidence="1">Multi-pass membrane protein</topology>
    </subcellularLocation>
</comment>
<keyword evidence="6 8" id="KW-1133">Transmembrane helix</keyword>
<sequence length="569" mass="59746">MRRLSNLRPVVALFWGDDRHMLVYGVLLSLSTALAGIALLGLSGWFIVATSIAGATSATALAFDVFMPSAGIRLLAISRTASRYGERLTTHDATLRVLARLRETVFRGYASARAARSLAANPSRMLFRLTVDIDALDSLYLRVISPVIAAGIAAIFVAVALAFVHSVLGLAVGVALMAGGLGLPLLVSRRAAASSRRRAYALEVLRSRSIDLVRGQADLAMVGRLGAHLRAIEAADIRLGEADRALNRAEADTGFGLGMLSAVLLSGVLVAAAFLAEAGTIGAPGAAFAALLVLASLEPFGLLRSGAVEFGRTVQAAARLAPRLEPDPARRPTQEGEPAKAAVAPDIAVRLDDVEIRHPGAGLPVLSGVTLTIRASERVALVGASGAGKSTFLSLLARELTPARGVVLACRLAVLTQRTELFRDTLRGNLAIARTSATDKELLEALSQAGLADHVASLATGLDTMLGEGGAGLSAGQARRLALARLLLRDPPLWLLDEPSEALDGETARDLLARLHACARGRTVLIATHSRREADLADRILVMRNGHIVADIARGTTEFNAELCQLRPD</sequence>
<dbReference type="RefSeq" id="WP_036589026.1">
    <property type="nucleotide sequence ID" value="NZ_CP046908.1"/>
</dbReference>
<dbReference type="SUPFAM" id="SSF52540">
    <property type="entry name" value="P-loop containing nucleoside triphosphate hydrolases"/>
    <property type="match status" value="1"/>
</dbReference>
<dbReference type="GO" id="GO:0016887">
    <property type="term" value="F:ATP hydrolysis activity"/>
    <property type="evidence" value="ECO:0007669"/>
    <property type="project" value="InterPro"/>
</dbReference>
<feature type="transmembrane region" description="Helical" evidence="8">
    <location>
        <begin position="139"/>
        <end position="161"/>
    </location>
</feature>
<protein>
    <submittedName>
        <fullName evidence="11">Thiol reductant ABC exporter subunit CydC</fullName>
    </submittedName>
</protein>
<evidence type="ECO:0000256" key="3">
    <source>
        <dbReference type="ARBA" id="ARBA00022692"/>
    </source>
</evidence>
<dbReference type="PANTHER" id="PTHR24221">
    <property type="entry name" value="ATP-BINDING CASSETTE SUB-FAMILY B"/>
    <property type="match status" value="1"/>
</dbReference>
<evidence type="ECO:0000256" key="5">
    <source>
        <dbReference type="ARBA" id="ARBA00022840"/>
    </source>
</evidence>